<feature type="transmembrane region" description="Helical" evidence="1">
    <location>
        <begin position="137"/>
        <end position="157"/>
    </location>
</feature>
<accession>A0A5B0RR07</accession>
<name>A0A5B0RR07_PUCGR</name>
<protein>
    <submittedName>
        <fullName evidence="2">Uncharacterized protein</fullName>
    </submittedName>
</protein>
<evidence type="ECO:0000313" key="2">
    <source>
        <dbReference type="EMBL" id="KAA1128416.1"/>
    </source>
</evidence>
<keyword evidence="1" id="KW-0812">Transmembrane</keyword>
<proteinExistence type="predicted"/>
<dbReference type="EMBL" id="VDEP01000142">
    <property type="protein sequence ID" value="KAA1128416.1"/>
    <property type="molecule type" value="Genomic_DNA"/>
</dbReference>
<keyword evidence="1" id="KW-1133">Transmembrane helix</keyword>
<dbReference type="AlphaFoldDB" id="A0A5B0RR07"/>
<evidence type="ECO:0000313" key="3">
    <source>
        <dbReference type="Proteomes" id="UP000325313"/>
    </source>
</evidence>
<evidence type="ECO:0000256" key="1">
    <source>
        <dbReference type="SAM" id="Phobius"/>
    </source>
</evidence>
<gene>
    <name evidence="2" type="ORF">PGTUg99_023178</name>
</gene>
<keyword evidence="1" id="KW-0472">Membrane</keyword>
<sequence>MDSNRLAWNIDIGKWMVATEDFVWEGKKLGVWNRQGVAHSSLMIGVVFVRRVKRTTGWMRGSEQTGKREGLFEPGIGYEGNKVSDNLEIGKYIDLLAAEDRLGLGHPSIKHKADDLTGLDSPGNITNKRKTSTIINAWLFFQFARVLTSLVVSTSLLTRHLS</sequence>
<comment type="caution">
    <text evidence="2">The sequence shown here is derived from an EMBL/GenBank/DDBJ whole genome shotgun (WGS) entry which is preliminary data.</text>
</comment>
<dbReference type="Proteomes" id="UP000325313">
    <property type="component" value="Unassembled WGS sequence"/>
</dbReference>
<reference evidence="2 3" key="1">
    <citation type="submission" date="2019-05" db="EMBL/GenBank/DDBJ databases">
        <title>Emergence of the Ug99 lineage of the wheat stem rust pathogen through somatic hybridization.</title>
        <authorList>
            <person name="Li F."/>
            <person name="Upadhyaya N.M."/>
            <person name="Sperschneider J."/>
            <person name="Matny O."/>
            <person name="Nguyen-Phuc H."/>
            <person name="Mago R."/>
            <person name="Raley C."/>
            <person name="Miller M.E."/>
            <person name="Silverstein K.A.T."/>
            <person name="Henningsen E."/>
            <person name="Hirsch C.D."/>
            <person name="Visser B."/>
            <person name="Pretorius Z.A."/>
            <person name="Steffenson B.J."/>
            <person name="Schwessinger B."/>
            <person name="Dodds P.N."/>
            <person name="Figueroa M."/>
        </authorList>
    </citation>
    <scope>NUCLEOTIDE SEQUENCE [LARGE SCALE GENOMIC DNA]</scope>
    <source>
        <strain evidence="2 3">Ug99</strain>
    </source>
</reference>
<organism evidence="2 3">
    <name type="scientific">Puccinia graminis f. sp. tritici</name>
    <dbReference type="NCBI Taxonomy" id="56615"/>
    <lineage>
        <taxon>Eukaryota</taxon>
        <taxon>Fungi</taxon>
        <taxon>Dikarya</taxon>
        <taxon>Basidiomycota</taxon>
        <taxon>Pucciniomycotina</taxon>
        <taxon>Pucciniomycetes</taxon>
        <taxon>Pucciniales</taxon>
        <taxon>Pucciniaceae</taxon>
        <taxon>Puccinia</taxon>
    </lineage>
</organism>